<evidence type="ECO:0000256" key="1">
    <source>
        <dbReference type="ARBA" id="ARBA00022553"/>
    </source>
</evidence>
<comment type="caution">
    <text evidence="4">The sequence shown here is derived from an EMBL/GenBank/DDBJ whole genome shotgun (WGS) entry which is preliminary data.</text>
</comment>
<dbReference type="SUPFAM" id="SSF49879">
    <property type="entry name" value="SMAD/FHA domain"/>
    <property type="match status" value="1"/>
</dbReference>
<reference evidence="4" key="1">
    <citation type="submission" date="2020-11" db="EMBL/GenBank/DDBJ databases">
        <title>Nocardia NEAU-351.nov., a novel actinomycete isolated from the cow dung.</title>
        <authorList>
            <person name="Zhang X."/>
        </authorList>
    </citation>
    <scope>NUCLEOTIDE SEQUENCE</scope>
    <source>
        <strain evidence="4">NEAU-351</strain>
    </source>
</reference>
<dbReference type="Gene3D" id="2.60.200.20">
    <property type="match status" value="1"/>
</dbReference>
<dbReference type="InterPro" id="IPR008984">
    <property type="entry name" value="SMAD_FHA_dom_sf"/>
</dbReference>
<keyword evidence="1" id="KW-0597">Phosphoprotein</keyword>
<keyword evidence="5" id="KW-1185">Reference proteome</keyword>
<proteinExistence type="predicted"/>
<feature type="domain" description="FHA" evidence="3">
    <location>
        <begin position="146"/>
        <end position="204"/>
    </location>
</feature>
<dbReference type="EMBL" id="JADMLG010000015">
    <property type="protein sequence ID" value="MBH0780411.1"/>
    <property type="molecule type" value="Genomic_DNA"/>
</dbReference>
<evidence type="ECO:0000256" key="2">
    <source>
        <dbReference type="SAM" id="MobiDB-lite"/>
    </source>
</evidence>
<dbReference type="Proteomes" id="UP000655751">
    <property type="component" value="Unassembled WGS sequence"/>
</dbReference>
<feature type="compositionally biased region" description="Low complexity" evidence="2">
    <location>
        <begin position="63"/>
        <end position="72"/>
    </location>
</feature>
<dbReference type="CDD" id="cd00060">
    <property type="entry name" value="FHA"/>
    <property type="match status" value="1"/>
</dbReference>
<evidence type="ECO:0000259" key="3">
    <source>
        <dbReference type="PROSITE" id="PS50006"/>
    </source>
</evidence>
<accession>A0A931N6E3</accession>
<sequence length="235" mass="23937">MHICPDGHRSQASDYCDVCGSPMSGADPGVAGPPSACPACGRPSGGRFCEACGHDSALGVLPSNGAGPDSDSGGSGGRAAESTVVSPGFAETGGFAPTGGVDWIAAIAADRAFYERVLAREGPDADRVEFPAYVPERRIVLGGAEILIGKRSVSQGVTPDIDLGLAPADAGVSRAHAMLRLTPTALTITDLGSTNGTSLNDSDELIRPGDAVRLRSGDRIHLGAWTTITLSTRPR</sequence>
<dbReference type="InterPro" id="IPR000253">
    <property type="entry name" value="FHA_dom"/>
</dbReference>
<gene>
    <name evidence="4" type="ORF">IT779_29480</name>
</gene>
<dbReference type="Pfam" id="PF00498">
    <property type="entry name" value="FHA"/>
    <property type="match status" value="1"/>
</dbReference>
<feature type="region of interest" description="Disordered" evidence="2">
    <location>
        <begin position="63"/>
        <end position="83"/>
    </location>
</feature>
<dbReference type="AlphaFoldDB" id="A0A931N6E3"/>
<dbReference type="PROSITE" id="PS50006">
    <property type="entry name" value="FHA_DOMAIN"/>
    <property type="match status" value="1"/>
</dbReference>
<evidence type="ECO:0000313" key="4">
    <source>
        <dbReference type="EMBL" id="MBH0780411.1"/>
    </source>
</evidence>
<protein>
    <submittedName>
        <fullName evidence="4">FHA domain-containing protein</fullName>
    </submittedName>
</protein>
<name>A0A931N6E3_9NOCA</name>
<organism evidence="4 5">
    <name type="scientific">Nocardia bovistercoris</name>
    <dbReference type="NCBI Taxonomy" id="2785916"/>
    <lineage>
        <taxon>Bacteria</taxon>
        <taxon>Bacillati</taxon>
        <taxon>Actinomycetota</taxon>
        <taxon>Actinomycetes</taxon>
        <taxon>Mycobacteriales</taxon>
        <taxon>Nocardiaceae</taxon>
        <taxon>Nocardia</taxon>
    </lineage>
</organism>
<evidence type="ECO:0000313" key="5">
    <source>
        <dbReference type="Proteomes" id="UP000655751"/>
    </source>
</evidence>